<dbReference type="Pfam" id="PF06912">
    <property type="entry name" value="DUF1275"/>
    <property type="match status" value="1"/>
</dbReference>
<organism evidence="2 3">
    <name type="scientific">Kitasatospora purpeofusca</name>
    <dbReference type="NCBI Taxonomy" id="67352"/>
    <lineage>
        <taxon>Bacteria</taxon>
        <taxon>Bacillati</taxon>
        <taxon>Actinomycetota</taxon>
        <taxon>Actinomycetes</taxon>
        <taxon>Kitasatosporales</taxon>
        <taxon>Streptomycetaceae</taxon>
        <taxon>Kitasatospora</taxon>
    </lineage>
</organism>
<proteinExistence type="predicted"/>
<keyword evidence="1" id="KW-1133">Transmembrane helix</keyword>
<keyword evidence="1" id="KW-0812">Transmembrane</keyword>
<gene>
    <name evidence="2" type="ORF">OHA16_10565</name>
</gene>
<keyword evidence="1" id="KW-0472">Membrane</keyword>
<keyword evidence="3" id="KW-1185">Reference proteome</keyword>
<feature type="transmembrane region" description="Helical" evidence="1">
    <location>
        <begin position="46"/>
        <end position="79"/>
    </location>
</feature>
<evidence type="ECO:0000256" key="1">
    <source>
        <dbReference type="SAM" id="Phobius"/>
    </source>
</evidence>
<dbReference type="Proteomes" id="UP001432222">
    <property type="component" value="Chromosome"/>
</dbReference>
<sequence>MPAARIHDRHPLALALFALTAASGLIDAISYLGLGHVFTANMTGNVVVVGFALVGTDGFSITGSLTSLAAFLMGSVLAGRLATRHSAGRRVPWLRTALLAETALQAVATTVAFTCGPDEPGADAVAETTLIALLALAMGLRNGTVRKLGVPDLTTTVLTLTLTGLAADSSLAGGDNPRLSRRLSAVLAMLAGAAPGAALVIHGHLDWALLASTTLVGVVALGYRESDRSEEGHPGS</sequence>
<reference evidence="2" key="1">
    <citation type="submission" date="2022-10" db="EMBL/GenBank/DDBJ databases">
        <title>The complete genomes of actinobacterial strains from the NBC collection.</title>
        <authorList>
            <person name="Joergensen T.S."/>
            <person name="Alvarez Arevalo M."/>
            <person name="Sterndorff E.B."/>
            <person name="Faurdal D."/>
            <person name="Vuksanovic O."/>
            <person name="Mourched A.-S."/>
            <person name="Charusanti P."/>
            <person name="Shaw S."/>
            <person name="Blin K."/>
            <person name="Weber T."/>
        </authorList>
    </citation>
    <scope>NUCLEOTIDE SEQUENCE</scope>
    <source>
        <strain evidence="2">NBC_00222</strain>
    </source>
</reference>
<dbReference type="EMBL" id="CP108110">
    <property type="protein sequence ID" value="WUQ88723.1"/>
    <property type="molecule type" value="Genomic_DNA"/>
</dbReference>
<evidence type="ECO:0000313" key="2">
    <source>
        <dbReference type="EMBL" id="WUQ88723.1"/>
    </source>
</evidence>
<protein>
    <submittedName>
        <fullName evidence="2">DUF1275 domain-containing protein</fullName>
    </submittedName>
</protein>
<name>A0ABZ1UC24_9ACTN</name>
<feature type="transmembrane region" description="Helical" evidence="1">
    <location>
        <begin position="183"/>
        <end position="201"/>
    </location>
</feature>
<evidence type="ECO:0000313" key="3">
    <source>
        <dbReference type="Proteomes" id="UP001432222"/>
    </source>
</evidence>
<dbReference type="PANTHER" id="PTHR37314">
    <property type="entry name" value="SLR0142 PROTEIN"/>
    <property type="match status" value="1"/>
</dbReference>
<feature type="transmembrane region" description="Helical" evidence="1">
    <location>
        <begin position="12"/>
        <end position="34"/>
    </location>
</feature>
<accession>A0ABZ1UC24</accession>
<dbReference type="InterPro" id="IPR010699">
    <property type="entry name" value="DUF1275"/>
</dbReference>
<dbReference type="PANTHER" id="PTHR37314:SF4">
    <property type="entry name" value="UPF0700 TRANSMEMBRANE PROTEIN YOAK"/>
    <property type="match status" value="1"/>
</dbReference>